<accession>A0A0E9N7Q6</accession>
<evidence type="ECO:0000313" key="2">
    <source>
        <dbReference type="Proteomes" id="UP000033140"/>
    </source>
</evidence>
<proteinExistence type="predicted"/>
<reference evidence="1 2" key="1">
    <citation type="journal article" date="2011" name="J. Gen. Appl. Microbiol.">
        <title>Draft genome sequencing of the enigmatic yeast Saitoella complicata.</title>
        <authorList>
            <person name="Nishida H."/>
            <person name="Hamamoto M."/>
            <person name="Sugiyama J."/>
        </authorList>
    </citation>
    <scope>NUCLEOTIDE SEQUENCE [LARGE SCALE GENOMIC DNA]</scope>
    <source>
        <strain evidence="1 2">NRRL Y-17804</strain>
    </source>
</reference>
<reference evidence="1 2" key="2">
    <citation type="journal article" date="2014" name="J. Gen. Appl. Microbiol.">
        <title>The early diverging ascomycetous budding yeast Saitoella complicata has three histone deacetylases belonging to the Clr6, Hos2, and Rpd3 lineages.</title>
        <authorList>
            <person name="Nishida H."/>
            <person name="Matsumoto T."/>
            <person name="Kondo S."/>
            <person name="Hamamoto M."/>
            <person name="Yoshikawa H."/>
        </authorList>
    </citation>
    <scope>NUCLEOTIDE SEQUENCE [LARGE SCALE GENOMIC DNA]</scope>
    <source>
        <strain evidence="1 2">NRRL Y-17804</strain>
    </source>
</reference>
<gene>
    <name evidence="1" type="ORF">G7K_0008-t1</name>
</gene>
<dbReference type="AlphaFoldDB" id="A0A0E9N7Q6"/>
<sequence length="70" mass="7693">MRATSNEQPTAVPIKRPPIKSLSLPFNLTHVGIIANDTHAWRINTAILLTPRGTSFTYGIYEGGRISKDS</sequence>
<organism evidence="1 2">
    <name type="scientific">Saitoella complicata (strain BCRC 22490 / CBS 7301 / JCM 7358 / NBRC 10748 / NRRL Y-17804)</name>
    <dbReference type="NCBI Taxonomy" id="698492"/>
    <lineage>
        <taxon>Eukaryota</taxon>
        <taxon>Fungi</taxon>
        <taxon>Dikarya</taxon>
        <taxon>Ascomycota</taxon>
        <taxon>Taphrinomycotina</taxon>
        <taxon>Taphrinomycotina incertae sedis</taxon>
        <taxon>Saitoella</taxon>
    </lineage>
</organism>
<keyword evidence="2" id="KW-1185">Reference proteome</keyword>
<dbReference type="EMBL" id="BACD03000001">
    <property type="protein sequence ID" value="GAO45756.1"/>
    <property type="molecule type" value="Genomic_DNA"/>
</dbReference>
<protein>
    <submittedName>
        <fullName evidence="1">Uncharacterized protein</fullName>
    </submittedName>
</protein>
<dbReference type="Proteomes" id="UP000033140">
    <property type="component" value="Unassembled WGS sequence"/>
</dbReference>
<evidence type="ECO:0000313" key="1">
    <source>
        <dbReference type="EMBL" id="GAO45756.1"/>
    </source>
</evidence>
<comment type="caution">
    <text evidence="1">The sequence shown here is derived from an EMBL/GenBank/DDBJ whole genome shotgun (WGS) entry which is preliminary data.</text>
</comment>
<name>A0A0E9N7Q6_SAICN</name>
<reference evidence="1 2" key="3">
    <citation type="journal article" date="2015" name="Genome Announc.">
        <title>Draft Genome Sequence of the Archiascomycetous Yeast Saitoella complicata.</title>
        <authorList>
            <person name="Yamauchi K."/>
            <person name="Kondo S."/>
            <person name="Hamamoto M."/>
            <person name="Takahashi Y."/>
            <person name="Ogura Y."/>
            <person name="Hayashi T."/>
            <person name="Nishida H."/>
        </authorList>
    </citation>
    <scope>NUCLEOTIDE SEQUENCE [LARGE SCALE GENOMIC DNA]</scope>
    <source>
        <strain evidence="1 2">NRRL Y-17804</strain>
    </source>
</reference>